<dbReference type="Proteomes" id="UP001059934">
    <property type="component" value="Chromosome"/>
</dbReference>
<evidence type="ECO:0000259" key="8">
    <source>
        <dbReference type="Pfam" id="PF09335"/>
    </source>
</evidence>
<keyword evidence="3 7" id="KW-1003">Cell membrane</keyword>
<dbReference type="InterPro" id="IPR032818">
    <property type="entry name" value="DedA-like"/>
</dbReference>
<feature type="domain" description="VTT" evidence="8">
    <location>
        <begin position="21"/>
        <end position="137"/>
    </location>
</feature>
<accession>A0ABY5TNA9</accession>
<feature type="transmembrane region" description="Helical" evidence="7">
    <location>
        <begin position="7"/>
        <end position="32"/>
    </location>
</feature>
<dbReference type="InterPro" id="IPR032816">
    <property type="entry name" value="VTT_dom"/>
</dbReference>
<organism evidence="9 10">
    <name type="scientific">SAR92 clade bacterium H455</name>
    <dbReference type="NCBI Taxonomy" id="2974818"/>
    <lineage>
        <taxon>Bacteria</taxon>
        <taxon>Pseudomonadati</taxon>
        <taxon>Pseudomonadota</taxon>
        <taxon>Gammaproteobacteria</taxon>
        <taxon>Cellvibrionales</taxon>
        <taxon>Porticoccaceae</taxon>
        <taxon>SAR92 clade</taxon>
    </lineage>
</organism>
<evidence type="ECO:0000256" key="1">
    <source>
        <dbReference type="ARBA" id="ARBA00004651"/>
    </source>
</evidence>
<evidence type="ECO:0000256" key="4">
    <source>
        <dbReference type="ARBA" id="ARBA00022692"/>
    </source>
</evidence>
<keyword evidence="10" id="KW-1185">Reference proteome</keyword>
<dbReference type="EMBL" id="CP103416">
    <property type="protein sequence ID" value="UVW34845.1"/>
    <property type="molecule type" value="Genomic_DNA"/>
</dbReference>
<evidence type="ECO:0000256" key="3">
    <source>
        <dbReference type="ARBA" id="ARBA00022475"/>
    </source>
</evidence>
<gene>
    <name evidence="9" type="ORF">NYF23_12640</name>
</gene>
<evidence type="ECO:0000256" key="6">
    <source>
        <dbReference type="ARBA" id="ARBA00023136"/>
    </source>
</evidence>
<keyword evidence="5 7" id="KW-1133">Transmembrane helix</keyword>
<protein>
    <submittedName>
        <fullName evidence="9">DedA family protein</fullName>
    </submittedName>
</protein>
<evidence type="ECO:0000313" key="10">
    <source>
        <dbReference type="Proteomes" id="UP001059934"/>
    </source>
</evidence>
<evidence type="ECO:0000256" key="5">
    <source>
        <dbReference type="ARBA" id="ARBA00022989"/>
    </source>
</evidence>
<dbReference type="PANTHER" id="PTHR30353">
    <property type="entry name" value="INNER MEMBRANE PROTEIN DEDA-RELATED"/>
    <property type="match status" value="1"/>
</dbReference>
<name>A0ABY5TNA9_9GAMM</name>
<evidence type="ECO:0000256" key="7">
    <source>
        <dbReference type="RuleBase" id="RU367016"/>
    </source>
</evidence>
<evidence type="ECO:0000313" key="9">
    <source>
        <dbReference type="EMBL" id="UVW34845.1"/>
    </source>
</evidence>
<dbReference type="Pfam" id="PF09335">
    <property type="entry name" value="VTT_dom"/>
    <property type="match status" value="1"/>
</dbReference>
<dbReference type="PANTHER" id="PTHR30353:SF0">
    <property type="entry name" value="TRANSMEMBRANE PROTEIN"/>
    <property type="match status" value="1"/>
</dbReference>
<comment type="subcellular location">
    <subcellularLocation>
        <location evidence="1 7">Cell membrane</location>
        <topology evidence="1 7">Multi-pass membrane protein</topology>
    </subcellularLocation>
</comment>
<keyword evidence="4 7" id="KW-0812">Transmembrane</keyword>
<feature type="transmembrane region" description="Helical" evidence="7">
    <location>
        <begin position="38"/>
        <end position="60"/>
    </location>
</feature>
<keyword evidence="6 7" id="KW-0472">Membrane</keyword>
<comment type="caution">
    <text evidence="7">Lacks conserved residue(s) required for the propagation of feature annotation.</text>
</comment>
<comment type="similarity">
    <text evidence="2 7">Belongs to the DedA family.</text>
</comment>
<sequence>MLILPLAFLEACPGIGLMVSGAVLLAVAVFLYSEQVLTLTQILPLAFAGACLSDHFGFYLGRWLGDKLHNTAFAKKRASQLQKAEHFILKHGTGAIVLGRLVPAVRSLVPMLAGVSGTNKLKFSLIDLLACAIWTGGLGLLVVSLDNLVLG</sequence>
<feature type="transmembrane region" description="Helical" evidence="7">
    <location>
        <begin position="125"/>
        <end position="145"/>
    </location>
</feature>
<proteinExistence type="inferred from homology"/>
<reference evidence="9" key="1">
    <citation type="submission" date="2022-08" db="EMBL/GenBank/DDBJ databases">
        <title>Catabolic pathway analysis in culturable SAR92 clade bacteria reveals their overlooked roles in DMSP degradation in coastal seas.</title>
        <authorList>
            <person name="He X."/>
            <person name="Zhang X."/>
            <person name="Zhang Y."/>
        </authorList>
    </citation>
    <scope>NUCLEOTIDE SEQUENCE</scope>
    <source>
        <strain evidence="9">H455</strain>
    </source>
</reference>
<evidence type="ECO:0000256" key="2">
    <source>
        <dbReference type="ARBA" id="ARBA00010792"/>
    </source>
</evidence>